<dbReference type="InterPro" id="IPR024079">
    <property type="entry name" value="MetalloPept_cat_dom_sf"/>
</dbReference>
<evidence type="ECO:0000259" key="8">
    <source>
        <dbReference type="Pfam" id="PF01432"/>
    </source>
</evidence>
<keyword evidence="4 7" id="KW-0378">Hydrolase</keyword>
<dbReference type="PANTHER" id="PTHR11804">
    <property type="entry name" value="PROTEASE M3 THIMET OLIGOPEPTIDASE-RELATED"/>
    <property type="match status" value="1"/>
</dbReference>
<comment type="cofactor">
    <cofactor evidence="7">
        <name>Zn(2+)</name>
        <dbReference type="ChEBI" id="CHEBI:29105"/>
    </cofactor>
    <text evidence="7">Binds 1 zinc ion.</text>
</comment>
<evidence type="ECO:0000256" key="7">
    <source>
        <dbReference type="RuleBase" id="RU003435"/>
    </source>
</evidence>
<feature type="domain" description="Peptidase M3A/M3B catalytic" evidence="8">
    <location>
        <begin position="220"/>
        <end position="696"/>
    </location>
</feature>
<keyword evidence="6 7" id="KW-0482">Metalloprotease</keyword>
<evidence type="ECO:0000256" key="2">
    <source>
        <dbReference type="ARBA" id="ARBA00022670"/>
    </source>
</evidence>
<evidence type="ECO:0000256" key="3">
    <source>
        <dbReference type="ARBA" id="ARBA00022723"/>
    </source>
</evidence>
<dbReference type="Proteomes" id="UP001465668">
    <property type="component" value="Unassembled WGS sequence"/>
</dbReference>
<accession>A0ABR2XHQ1</accession>
<dbReference type="InterPro" id="IPR024080">
    <property type="entry name" value="Neurolysin/TOP_N"/>
</dbReference>
<evidence type="ECO:0000256" key="5">
    <source>
        <dbReference type="ARBA" id="ARBA00022833"/>
    </source>
</evidence>
<organism evidence="9 10">
    <name type="scientific">Seiridium cardinale</name>
    <dbReference type="NCBI Taxonomy" id="138064"/>
    <lineage>
        <taxon>Eukaryota</taxon>
        <taxon>Fungi</taxon>
        <taxon>Dikarya</taxon>
        <taxon>Ascomycota</taxon>
        <taxon>Pezizomycotina</taxon>
        <taxon>Sordariomycetes</taxon>
        <taxon>Xylariomycetidae</taxon>
        <taxon>Amphisphaeriales</taxon>
        <taxon>Sporocadaceae</taxon>
        <taxon>Seiridium</taxon>
    </lineage>
</organism>
<dbReference type="CDD" id="cd06455">
    <property type="entry name" value="M3A_TOP"/>
    <property type="match status" value="1"/>
</dbReference>
<keyword evidence="5 7" id="KW-0862">Zinc</keyword>
<dbReference type="InterPro" id="IPR045090">
    <property type="entry name" value="Pept_M3A_M3B"/>
</dbReference>
<dbReference type="Gene3D" id="1.10.1370.10">
    <property type="entry name" value="Neurolysin, domain 3"/>
    <property type="match status" value="1"/>
</dbReference>
<dbReference type="Gene3D" id="3.40.390.10">
    <property type="entry name" value="Collagenase (Catalytic Domain)"/>
    <property type="match status" value="1"/>
</dbReference>
<name>A0ABR2XHQ1_9PEZI</name>
<dbReference type="InterPro" id="IPR001567">
    <property type="entry name" value="Pept_M3A_M3B_dom"/>
</dbReference>
<evidence type="ECO:0000256" key="6">
    <source>
        <dbReference type="ARBA" id="ARBA00023049"/>
    </source>
</evidence>
<keyword evidence="10" id="KW-1185">Reference proteome</keyword>
<gene>
    <name evidence="9" type="ORF">SCAR479_09881</name>
</gene>
<dbReference type="SUPFAM" id="SSF55486">
    <property type="entry name" value="Metalloproteases ('zincins'), catalytic domain"/>
    <property type="match status" value="1"/>
</dbReference>
<comment type="similarity">
    <text evidence="1 7">Belongs to the peptidase M3 family.</text>
</comment>
<dbReference type="Gene3D" id="1.20.1050.40">
    <property type="entry name" value="Endopeptidase. Chain P, domain 1"/>
    <property type="match status" value="1"/>
</dbReference>
<keyword evidence="3 7" id="KW-0479">Metal-binding</keyword>
<dbReference type="InterPro" id="IPR024077">
    <property type="entry name" value="Neurolysin/TOP_dom2"/>
</dbReference>
<comment type="caution">
    <text evidence="9">The sequence shown here is derived from an EMBL/GenBank/DDBJ whole genome shotgun (WGS) entry which is preliminary data.</text>
</comment>
<evidence type="ECO:0000256" key="1">
    <source>
        <dbReference type="ARBA" id="ARBA00006040"/>
    </source>
</evidence>
<dbReference type="Pfam" id="PF01432">
    <property type="entry name" value="Peptidase_M3"/>
    <property type="match status" value="1"/>
</dbReference>
<evidence type="ECO:0000313" key="10">
    <source>
        <dbReference type="Proteomes" id="UP001465668"/>
    </source>
</evidence>
<proteinExistence type="inferred from homology"/>
<reference evidence="9 10" key="1">
    <citation type="submission" date="2024-02" db="EMBL/GenBank/DDBJ databases">
        <title>First draft genome assembly of two strains of Seiridium cardinale.</title>
        <authorList>
            <person name="Emiliani G."/>
            <person name="Scali E."/>
        </authorList>
    </citation>
    <scope>NUCLEOTIDE SEQUENCE [LARGE SCALE GENOMIC DNA]</scope>
    <source>
        <strain evidence="9 10">BM-138-000479</strain>
    </source>
</reference>
<dbReference type="EMBL" id="JARVKM010000051">
    <property type="protein sequence ID" value="KAK9773348.1"/>
    <property type="molecule type" value="Genomic_DNA"/>
</dbReference>
<evidence type="ECO:0000256" key="4">
    <source>
        <dbReference type="ARBA" id="ARBA00022801"/>
    </source>
</evidence>
<evidence type="ECO:0000313" key="9">
    <source>
        <dbReference type="EMBL" id="KAK9773348.1"/>
    </source>
</evidence>
<protein>
    <recommendedName>
        <fullName evidence="8">Peptidase M3A/M3B catalytic domain-containing protein</fullName>
    </recommendedName>
</protein>
<keyword evidence="2 7" id="KW-0645">Protease</keyword>
<dbReference type="PANTHER" id="PTHR11804:SF84">
    <property type="entry name" value="SACCHAROLYSIN"/>
    <property type="match status" value="1"/>
</dbReference>
<sequence>MSAANATNKPPQAPPFFSYTPASLIEAANNLIAASGKAWDQVATIPPNEATFANAIQPLIDDENARSAQSRIIWFIPTASPDKDVRAASKQADIALKLDVIERFTRADVFTVVNAVSQRPDVNKLPAESQVYLRKLKGDFVNNGLALGKAEDRARLKKINLRLTELRAQYAGNLNGDVSGIWLTAAELDGLSPAVLERYKQDEQGKYFVNFKRPNMNAVLSDANSAATRKKYYIAWDNRLHEKNGPLMLETLRLRREAARLLGFRNFAEANDEVRMLTTERASAFLESLKQPLRELGQEELNALAELKVKHLQTVSAEQKDDSSVKAIFRWDNLYYKRLAKLKKSEMDTNKIAEYFSFQLILPKLFEVYSLLFGLRFIALSPGEDGVDTWHKDVQAYAVWNEDSSGGEFAGYLYVDPYPRDGKYGHGYLKPDGSRQYPTVAFMANYPPPTPSHPSLLKYPDVVNCFHELGHCIHNLVGRCLYSRFHGSQVARDFLEIPSRLLEHFFWDPNMIRAVSCHYEKPELDIKLPEDLVQSTAATRFDNAASGKLGDLTFSIFDHTVHTTWEGREGNASELSVLFNKTRRDISLQRCVEDLGQGYDSLHGQTHFRHINGYAASYYSYLAADAFSTDIFDTKFKPLLTTKTRHDIEAIVNEKVRAEGRRYRRAIIEPGSSTGSVAQMIRDYLGRDPDPGAYIAILAAAAHKNGDVA</sequence>